<reference evidence="1 2" key="1">
    <citation type="submission" date="2017-05" db="EMBL/GenBank/DDBJ databases">
        <authorList>
            <person name="Varghese N."/>
            <person name="Submissions S."/>
        </authorList>
    </citation>
    <scope>NUCLEOTIDE SEQUENCE [LARGE SCALE GENOMIC DNA]</scope>
    <source>
        <strain evidence="1 2">DSM 29982</strain>
    </source>
</reference>
<organism evidence="1 2">
    <name type="scientific">Flavobacterium nitrogenifigens</name>
    <dbReference type="NCBI Taxonomy" id="1617283"/>
    <lineage>
        <taxon>Bacteria</taxon>
        <taxon>Pseudomonadati</taxon>
        <taxon>Bacteroidota</taxon>
        <taxon>Flavobacteriia</taxon>
        <taxon>Flavobacteriales</taxon>
        <taxon>Flavobacteriaceae</taxon>
        <taxon>Flavobacterium</taxon>
    </lineage>
</organism>
<accession>A0A521BQ03</accession>
<dbReference type="Proteomes" id="UP000319267">
    <property type="component" value="Unassembled WGS sequence"/>
</dbReference>
<dbReference type="AlphaFoldDB" id="A0A521BQ03"/>
<evidence type="ECO:0000313" key="2">
    <source>
        <dbReference type="Proteomes" id="UP000319267"/>
    </source>
</evidence>
<dbReference type="OrthoDB" id="1360584at2"/>
<keyword evidence="2" id="KW-1185">Reference proteome</keyword>
<evidence type="ECO:0000313" key="1">
    <source>
        <dbReference type="EMBL" id="SMO49145.1"/>
    </source>
</evidence>
<dbReference type="RefSeq" id="WP_111378038.1">
    <property type="nucleotide sequence ID" value="NZ_CP043612.1"/>
</dbReference>
<dbReference type="EMBL" id="FXTQ01000001">
    <property type="protein sequence ID" value="SMO49145.1"/>
    <property type="molecule type" value="Genomic_DNA"/>
</dbReference>
<sequence length="104" mass="12256">MLQEIIAYRKVATQLDELIDKSPYKKKYIIEQLGLSSPTYYRKLQSQTFTISEMLAIAKILDPVEYNKWELLEEIEQARVEIKNGKTIPHTEMVKRIKAKKKDL</sequence>
<name>A0A521BQ03_9FLAO</name>
<proteinExistence type="predicted"/>
<gene>
    <name evidence="1" type="ORF">SAMN06265220_1011230</name>
</gene>
<protein>
    <submittedName>
        <fullName evidence="1">Uncharacterized protein</fullName>
    </submittedName>
</protein>